<name>A0AAV9SGT3_9TELE</name>
<organism evidence="1 2">
    <name type="scientific">Crenichthys baileyi</name>
    <name type="common">White River springfish</name>
    <dbReference type="NCBI Taxonomy" id="28760"/>
    <lineage>
        <taxon>Eukaryota</taxon>
        <taxon>Metazoa</taxon>
        <taxon>Chordata</taxon>
        <taxon>Craniata</taxon>
        <taxon>Vertebrata</taxon>
        <taxon>Euteleostomi</taxon>
        <taxon>Actinopterygii</taxon>
        <taxon>Neopterygii</taxon>
        <taxon>Teleostei</taxon>
        <taxon>Neoteleostei</taxon>
        <taxon>Acanthomorphata</taxon>
        <taxon>Ovalentaria</taxon>
        <taxon>Atherinomorphae</taxon>
        <taxon>Cyprinodontiformes</taxon>
        <taxon>Goodeidae</taxon>
        <taxon>Crenichthys</taxon>
    </lineage>
</organism>
<gene>
    <name evidence="1" type="ORF">CRENBAI_021386</name>
</gene>
<dbReference type="EMBL" id="JAHHUM010000348">
    <property type="protein sequence ID" value="KAK5620618.1"/>
    <property type="molecule type" value="Genomic_DNA"/>
</dbReference>
<keyword evidence="2" id="KW-1185">Reference proteome</keyword>
<dbReference type="Proteomes" id="UP001311232">
    <property type="component" value="Unassembled WGS sequence"/>
</dbReference>
<protein>
    <submittedName>
        <fullName evidence="1">Uncharacterized protein</fullName>
    </submittedName>
</protein>
<evidence type="ECO:0000313" key="1">
    <source>
        <dbReference type="EMBL" id="KAK5620618.1"/>
    </source>
</evidence>
<dbReference type="AlphaFoldDB" id="A0AAV9SGT3"/>
<comment type="caution">
    <text evidence="1">The sequence shown here is derived from an EMBL/GenBank/DDBJ whole genome shotgun (WGS) entry which is preliminary data.</text>
</comment>
<sequence length="91" mass="9570">MCACLHKALIAARCTATAAKRPQCGCDTCQGEEVGGEAGAGELTEQTERWEKGKERGGGEILARETVRLVLLTEEGLLVCSPASMAVCLCE</sequence>
<accession>A0AAV9SGT3</accession>
<proteinExistence type="predicted"/>
<evidence type="ECO:0000313" key="2">
    <source>
        <dbReference type="Proteomes" id="UP001311232"/>
    </source>
</evidence>
<reference evidence="1 2" key="1">
    <citation type="submission" date="2021-06" db="EMBL/GenBank/DDBJ databases">
        <authorList>
            <person name="Palmer J.M."/>
        </authorList>
    </citation>
    <scope>NUCLEOTIDE SEQUENCE [LARGE SCALE GENOMIC DNA]</scope>
    <source>
        <strain evidence="1 2">MEX-2019</strain>
        <tissue evidence="1">Muscle</tissue>
    </source>
</reference>